<protein>
    <submittedName>
        <fullName evidence="8">4Fe-4S dicluster domain-containing protein</fullName>
    </submittedName>
</protein>
<accession>A0A1N6VLU3</accession>
<dbReference type="STRING" id="228959.SAMN05421797_103175"/>
<evidence type="ECO:0000256" key="5">
    <source>
        <dbReference type="ARBA" id="ARBA00023014"/>
    </source>
</evidence>
<dbReference type="PROSITE" id="PS51379">
    <property type="entry name" value="4FE4S_FER_2"/>
    <property type="match status" value="2"/>
</dbReference>
<keyword evidence="6" id="KW-0472">Membrane</keyword>
<dbReference type="Proteomes" id="UP000186953">
    <property type="component" value="Unassembled WGS sequence"/>
</dbReference>
<dbReference type="OrthoDB" id="9769677at2"/>
<dbReference type="SUPFAM" id="SSF46548">
    <property type="entry name" value="alpha-helical ferredoxin"/>
    <property type="match status" value="1"/>
</dbReference>
<proteinExistence type="predicted"/>
<feature type="transmembrane region" description="Helical" evidence="6">
    <location>
        <begin position="184"/>
        <end position="203"/>
    </location>
</feature>
<keyword evidence="6" id="KW-0812">Transmembrane</keyword>
<keyword evidence="4" id="KW-0408">Iron</keyword>
<dbReference type="InterPro" id="IPR051460">
    <property type="entry name" value="HdrC_iron-sulfur_subunit"/>
</dbReference>
<dbReference type="SUPFAM" id="SSF103501">
    <property type="entry name" value="Respiratory nitrate reductase 1 gamma chain"/>
    <property type="match status" value="1"/>
</dbReference>
<dbReference type="PANTHER" id="PTHR43255:SF1">
    <property type="entry name" value="IRON-SULFUR-BINDING OXIDOREDUCTASE FADF-RELATED"/>
    <property type="match status" value="1"/>
</dbReference>
<dbReference type="GO" id="GO:0046872">
    <property type="term" value="F:metal ion binding"/>
    <property type="evidence" value="ECO:0007669"/>
    <property type="project" value="UniProtKB-KW"/>
</dbReference>
<keyword evidence="2" id="KW-0479">Metal-binding</keyword>
<dbReference type="PANTHER" id="PTHR43255">
    <property type="entry name" value="IRON-SULFUR-BINDING OXIDOREDUCTASE FADF-RELATED-RELATED"/>
    <property type="match status" value="1"/>
</dbReference>
<keyword evidence="1" id="KW-0004">4Fe-4S</keyword>
<feature type="transmembrane region" description="Helical" evidence="6">
    <location>
        <begin position="215"/>
        <end position="232"/>
    </location>
</feature>
<keyword evidence="3" id="KW-0560">Oxidoreductase</keyword>
<dbReference type="AlphaFoldDB" id="A0A1N6VLU3"/>
<evidence type="ECO:0000256" key="6">
    <source>
        <dbReference type="SAM" id="Phobius"/>
    </source>
</evidence>
<keyword evidence="9" id="KW-1185">Reference proteome</keyword>
<dbReference type="EMBL" id="FTMA01000003">
    <property type="protein sequence ID" value="SIQ78764.1"/>
    <property type="molecule type" value="Genomic_DNA"/>
</dbReference>
<dbReference type="GO" id="GO:0016491">
    <property type="term" value="F:oxidoreductase activity"/>
    <property type="evidence" value="ECO:0007669"/>
    <property type="project" value="UniProtKB-KW"/>
</dbReference>
<sequence length="441" mass="49839">MQYLPNVIFIILLFVGIGFFVKNVSRLKRNIFLGKEASLIDNKTQRWKNMAMIALGQSKMVVRPIAGALHIIVYVGFVIINIEVLEIILDGIFGTHRMFAVLGPVYDFLIGSFEVLALLVIVAVVIFWARRNVIKLKRFFKPEMKGWPKNDGNMILYIELVLMVLFLTMNGADYQLQQLGADHYAAAGAFPISSMFAPMLEGMSIASLVLLERSAWWLHIAGILFFLNYLYYSKHLHILLAFPNTYYGKLTPKGQFKNLQSVTDEVKMMMDPDADPYAEPAEDATVPDKFGASDVQDLSWVQLLNAYTCTECGRCTSECPANQTGKKLSPRKIMMDTRDRLEEVGKNIDANNGEFKEDGKQLLNDYITPEELWACTSCNACVEACPISIDPLSIIMDMRQYLVMEQSAAPTDLNNMMGNIENNGAPWPFNQMDRLNWSKES</sequence>
<gene>
    <name evidence="8" type="ORF">SAMN05421797_103175</name>
</gene>
<dbReference type="RefSeq" id="WP_076548564.1">
    <property type="nucleotide sequence ID" value="NZ_FTMA01000003.1"/>
</dbReference>
<feature type="transmembrane region" description="Helical" evidence="6">
    <location>
        <begin position="108"/>
        <end position="129"/>
    </location>
</feature>
<keyword evidence="5" id="KW-0411">Iron-sulfur</keyword>
<name>A0A1N6VLU3_9FLAO</name>
<keyword evidence="6" id="KW-1133">Transmembrane helix</keyword>
<feature type="transmembrane region" description="Helical" evidence="6">
    <location>
        <begin position="65"/>
        <end position="88"/>
    </location>
</feature>
<dbReference type="PROSITE" id="PS00198">
    <property type="entry name" value="4FE4S_FER_1"/>
    <property type="match status" value="2"/>
</dbReference>
<dbReference type="GO" id="GO:0051539">
    <property type="term" value="F:4 iron, 4 sulfur cluster binding"/>
    <property type="evidence" value="ECO:0007669"/>
    <property type="project" value="UniProtKB-KW"/>
</dbReference>
<organism evidence="8 9">
    <name type="scientific">Maribacter ulvicola</name>
    <dbReference type="NCBI Taxonomy" id="228959"/>
    <lineage>
        <taxon>Bacteria</taxon>
        <taxon>Pseudomonadati</taxon>
        <taxon>Bacteroidota</taxon>
        <taxon>Flavobacteriia</taxon>
        <taxon>Flavobacteriales</taxon>
        <taxon>Flavobacteriaceae</taxon>
        <taxon>Maribacter</taxon>
    </lineage>
</organism>
<dbReference type="InterPro" id="IPR017900">
    <property type="entry name" value="4Fe4S_Fe_S_CS"/>
</dbReference>
<evidence type="ECO:0000313" key="9">
    <source>
        <dbReference type="Proteomes" id="UP000186953"/>
    </source>
</evidence>
<evidence type="ECO:0000256" key="1">
    <source>
        <dbReference type="ARBA" id="ARBA00022485"/>
    </source>
</evidence>
<feature type="transmembrane region" description="Helical" evidence="6">
    <location>
        <begin position="6"/>
        <end position="25"/>
    </location>
</feature>
<dbReference type="Pfam" id="PF13187">
    <property type="entry name" value="Fer4_9"/>
    <property type="match status" value="1"/>
</dbReference>
<dbReference type="InterPro" id="IPR009051">
    <property type="entry name" value="Helical_ferredxn"/>
</dbReference>
<evidence type="ECO:0000259" key="7">
    <source>
        <dbReference type="PROSITE" id="PS51379"/>
    </source>
</evidence>
<evidence type="ECO:0000256" key="3">
    <source>
        <dbReference type="ARBA" id="ARBA00023002"/>
    </source>
</evidence>
<dbReference type="InterPro" id="IPR036197">
    <property type="entry name" value="NarG-like_sf"/>
</dbReference>
<dbReference type="Gene3D" id="1.10.1060.10">
    <property type="entry name" value="Alpha-helical ferredoxin"/>
    <property type="match status" value="1"/>
</dbReference>
<evidence type="ECO:0000256" key="2">
    <source>
        <dbReference type="ARBA" id="ARBA00022723"/>
    </source>
</evidence>
<evidence type="ECO:0000313" key="8">
    <source>
        <dbReference type="EMBL" id="SIQ78764.1"/>
    </source>
</evidence>
<feature type="domain" description="4Fe-4S ferredoxin-type" evidence="7">
    <location>
        <begin position="365"/>
        <end position="397"/>
    </location>
</feature>
<reference evidence="9" key="1">
    <citation type="submission" date="2017-01" db="EMBL/GenBank/DDBJ databases">
        <authorList>
            <person name="Varghese N."/>
            <person name="Submissions S."/>
        </authorList>
    </citation>
    <scope>NUCLEOTIDE SEQUENCE [LARGE SCALE GENOMIC DNA]</scope>
    <source>
        <strain evidence="9">DSM 15366</strain>
    </source>
</reference>
<dbReference type="InterPro" id="IPR017896">
    <property type="entry name" value="4Fe4S_Fe-S-bd"/>
</dbReference>
<dbReference type="GO" id="GO:0005886">
    <property type="term" value="C:plasma membrane"/>
    <property type="evidence" value="ECO:0007669"/>
    <property type="project" value="TreeGrafter"/>
</dbReference>
<evidence type="ECO:0000256" key="4">
    <source>
        <dbReference type="ARBA" id="ARBA00023004"/>
    </source>
</evidence>
<feature type="domain" description="4Fe-4S ferredoxin-type" evidence="7">
    <location>
        <begin position="300"/>
        <end position="331"/>
    </location>
</feature>
<feature type="transmembrane region" description="Helical" evidence="6">
    <location>
        <begin position="154"/>
        <end position="172"/>
    </location>
</feature>